<reference evidence="10 11" key="1">
    <citation type="submission" date="2019-03" db="EMBL/GenBank/DDBJ databases">
        <title>Genomic Encyclopedia of Type Strains, Phase IV (KMG-IV): sequencing the most valuable type-strain genomes for metagenomic binning, comparative biology and taxonomic classification.</title>
        <authorList>
            <person name="Goeker M."/>
        </authorList>
    </citation>
    <scope>NUCLEOTIDE SEQUENCE [LARGE SCALE GENOMIC DNA]</scope>
    <source>
        <strain evidence="10 11">DSM 18401</strain>
    </source>
</reference>
<dbReference type="PRINTS" id="PR00344">
    <property type="entry name" value="BCTRLSENSOR"/>
</dbReference>
<feature type="transmembrane region" description="Helical" evidence="8">
    <location>
        <begin position="152"/>
        <end position="170"/>
    </location>
</feature>
<evidence type="ECO:0000256" key="7">
    <source>
        <dbReference type="SAM" id="Coils"/>
    </source>
</evidence>
<dbReference type="InterPro" id="IPR036097">
    <property type="entry name" value="HisK_dim/P_sf"/>
</dbReference>
<dbReference type="InterPro" id="IPR003661">
    <property type="entry name" value="HisK_dim/P_dom"/>
</dbReference>
<dbReference type="InterPro" id="IPR050736">
    <property type="entry name" value="Sensor_HK_Regulatory"/>
</dbReference>
<feature type="transmembrane region" description="Helical" evidence="8">
    <location>
        <begin position="175"/>
        <end position="193"/>
    </location>
</feature>
<keyword evidence="8" id="KW-1133">Transmembrane helix</keyword>
<dbReference type="Pfam" id="PF02518">
    <property type="entry name" value="HATPase_c"/>
    <property type="match status" value="1"/>
</dbReference>
<proteinExistence type="predicted"/>
<keyword evidence="5 10" id="KW-0418">Kinase</keyword>
<gene>
    <name evidence="10" type="ORF">EV665_113102</name>
</gene>
<dbReference type="GO" id="GO:0000155">
    <property type="term" value="F:phosphorelay sensor kinase activity"/>
    <property type="evidence" value="ECO:0007669"/>
    <property type="project" value="InterPro"/>
</dbReference>
<keyword evidence="3" id="KW-0597">Phosphoprotein</keyword>
<dbReference type="AlphaFoldDB" id="A0A4R2CLM0"/>
<protein>
    <recommendedName>
        <fullName evidence="2">histidine kinase</fullName>
        <ecNumber evidence="2">2.7.13.3</ecNumber>
    </recommendedName>
</protein>
<accession>A0A4R2CLM0</accession>
<evidence type="ECO:0000313" key="11">
    <source>
        <dbReference type="Proteomes" id="UP000295351"/>
    </source>
</evidence>
<feature type="transmembrane region" description="Helical" evidence="8">
    <location>
        <begin position="85"/>
        <end position="102"/>
    </location>
</feature>
<keyword evidence="7" id="KW-0175">Coiled coil</keyword>
<dbReference type="PANTHER" id="PTHR43711:SF26">
    <property type="entry name" value="SENSOR HISTIDINE KINASE RCSC"/>
    <property type="match status" value="1"/>
</dbReference>
<evidence type="ECO:0000256" key="5">
    <source>
        <dbReference type="ARBA" id="ARBA00022777"/>
    </source>
</evidence>
<dbReference type="Gene3D" id="1.10.287.130">
    <property type="match status" value="1"/>
</dbReference>
<dbReference type="PROSITE" id="PS50109">
    <property type="entry name" value="HIS_KIN"/>
    <property type="match status" value="1"/>
</dbReference>
<name>A0A4R2CLM0_SHIGR</name>
<dbReference type="PANTHER" id="PTHR43711">
    <property type="entry name" value="TWO-COMPONENT HISTIDINE KINASE"/>
    <property type="match status" value="1"/>
</dbReference>
<feature type="transmembrane region" description="Helical" evidence="8">
    <location>
        <begin position="58"/>
        <end position="79"/>
    </location>
</feature>
<evidence type="ECO:0000256" key="6">
    <source>
        <dbReference type="ARBA" id="ARBA00023012"/>
    </source>
</evidence>
<evidence type="ECO:0000256" key="4">
    <source>
        <dbReference type="ARBA" id="ARBA00022679"/>
    </source>
</evidence>
<evidence type="ECO:0000256" key="2">
    <source>
        <dbReference type="ARBA" id="ARBA00012438"/>
    </source>
</evidence>
<comment type="catalytic activity">
    <reaction evidence="1">
        <text>ATP + protein L-histidine = ADP + protein N-phospho-L-histidine.</text>
        <dbReference type="EC" id="2.7.13.3"/>
    </reaction>
</comment>
<evidence type="ECO:0000256" key="8">
    <source>
        <dbReference type="SAM" id="Phobius"/>
    </source>
</evidence>
<dbReference type="EMBL" id="SLVX01000013">
    <property type="protein sequence ID" value="TCN41513.1"/>
    <property type="molecule type" value="Genomic_DNA"/>
</dbReference>
<dbReference type="CDD" id="cd00082">
    <property type="entry name" value="HisKA"/>
    <property type="match status" value="1"/>
</dbReference>
<dbReference type="InterPro" id="IPR004358">
    <property type="entry name" value="Sig_transdc_His_kin-like_C"/>
</dbReference>
<keyword evidence="8" id="KW-0812">Transmembrane</keyword>
<feature type="domain" description="Histidine kinase" evidence="9">
    <location>
        <begin position="268"/>
        <end position="489"/>
    </location>
</feature>
<keyword evidence="11" id="KW-1185">Reference proteome</keyword>
<dbReference type="SUPFAM" id="SSF47384">
    <property type="entry name" value="Homodimeric domain of signal transducing histidine kinase"/>
    <property type="match status" value="1"/>
</dbReference>
<dbReference type="SUPFAM" id="SSF55874">
    <property type="entry name" value="ATPase domain of HSP90 chaperone/DNA topoisomerase II/histidine kinase"/>
    <property type="match status" value="1"/>
</dbReference>
<keyword evidence="6" id="KW-0902">Two-component regulatory system</keyword>
<evidence type="ECO:0000256" key="3">
    <source>
        <dbReference type="ARBA" id="ARBA00022553"/>
    </source>
</evidence>
<evidence type="ECO:0000256" key="1">
    <source>
        <dbReference type="ARBA" id="ARBA00000085"/>
    </source>
</evidence>
<dbReference type="RefSeq" id="WP_133035374.1">
    <property type="nucleotide sequence ID" value="NZ_BAABEI010000012.1"/>
</dbReference>
<dbReference type="SMART" id="SM00388">
    <property type="entry name" value="HisKA"/>
    <property type="match status" value="1"/>
</dbReference>
<dbReference type="Proteomes" id="UP000295351">
    <property type="component" value="Unassembled WGS sequence"/>
</dbReference>
<dbReference type="InterPro" id="IPR003594">
    <property type="entry name" value="HATPase_dom"/>
</dbReference>
<dbReference type="Gene3D" id="3.30.565.10">
    <property type="entry name" value="Histidine kinase-like ATPase, C-terminal domain"/>
    <property type="match status" value="1"/>
</dbReference>
<sequence>MSTGVSTSTDKIIVDKSRSHRNKAVSRTVRATRERLQTATGIAPGFEREMLQLHVASAAQSALAIPVVVMLIAAVGVYLTQEIGLLAWAILALSVHALGMIVARRAHKQEITADNTRRWQRVFLAAQVAMGLTWAAFSLQTCGPCGEVTFDFYKGSALLVALAVTAISTLMLRHAVLYAFLPTVVALSVSVLLRPDPATFGMAAIISAALIFLIFMTNRLHRTSAQLLSSQSEKDDLIAELEVAKSMSDEARRRAEEANLAKSRFLASMSHELRTPLNAILGFSEVMSTEVLGPLNNPVYKEYTSDIHRSGQHLLNLINEILDLSRIEAGKYDLSEDSVHLVDIAEDCIGMVQLRARAKNIAISEQVEGDMPAVWADEKALRQVILNLLSNAVKFTPQGGEIFVKAGWTAGGGQYISIKDNGPGIPEEEIPVVLSAFGQGSIAIKSAEQGTGLGLPIVQAILAKHNGEFILKSKLREGTEAIAILPAKRVLQSLPAVTETQAVAPRRKSFA</sequence>
<dbReference type="Pfam" id="PF00512">
    <property type="entry name" value="HisKA"/>
    <property type="match status" value="1"/>
</dbReference>
<keyword evidence="8" id="KW-0472">Membrane</keyword>
<keyword evidence="4" id="KW-0808">Transferase</keyword>
<feature type="transmembrane region" description="Helical" evidence="8">
    <location>
        <begin position="199"/>
        <end position="217"/>
    </location>
</feature>
<dbReference type="InterPro" id="IPR036890">
    <property type="entry name" value="HATPase_C_sf"/>
</dbReference>
<organism evidence="10 11">
    <name type="scientific">Shinella granuli</name>
    <dbReference type="NCBI Taxonomy" id="323621"/>
    <lineage>
        <taxon>Bacteria</taxon>
        <taxon>Pseudomonadati</taxon>
        <taxon>Pseudomonadota</taxon>
        <taxon>Alphaproteobacteria</taxon>
        <taxon>Hyphomicrobiales</taxon>
        <taxon>Rhizobiaceae</taxon>
        <taxon>Shinella</taxon>
    </lineage>
</organism>
<feature type="coiled-coil region" evidence="7">
    <location>
        <begin position="234"/>
        <end position="261"/>
    </location>
</feature>
<evidence type="ECO:0000259" key="9">
    <source>
        <dbReference type="PROSITE" id="PS50109"/>
    </source>
</evidence>
<feature type="transmembrane region" description="Helical" evidence="8">
    <location>
        <begin position="122"/>
        <end position="140"/>
    </location>
</feature>
<dbReference type="CDD" id="cd00075">
    <property type="entry name" value="HATPase"/>
    <property type="match status" value="1"/>
</dbReference>
<dbReference type="InterPro" id="IPR005467">
    <property type="entry name" value="His_kinase_dom"/>
</dbReference>
<dbReference type="SMART" id="SM00387">
    <property type="entry name" value="HATPase_c"/>
    <property type="match status" value="1"/>
</dbReference>
<comment type="caution">
    <text evidence="10">The sequence shown here is derived from an EMBL/GenBank/DDBJ whole genome shotgun (WGS) entry which is preliminary data.</text>
</comment>
<evidence type="ECO:0000313" key="10">
    <source>
        <dbReference type="EMBL" id="TCN41513.1"/>
    </source>
</evidence>
<dbReference type="EC" id="2.7.13.3" evidence="2"/>